<name>A0A0M4EVZ6_DROBS</name>
<dbReference type="NCBIfam" id="TIGR00041">
    <property type="entry name" value="DTMP_kinase"/>
    <property type="match status" value="1"/>
</dbReference>
<organism evidence="11 12">
    <name type="scientific">Drosophila busckii</name>
    <name type="common">Fruit fly</name>
    <dbReference type="NCBI Taxonomy" id="30019"/>
    <lineage>
        <taxon>Eukaryota</taxon>
        <taxon>Metazoa</taxon>
        <taxon>Ecdysozoa</taxon>
        <taxon>Arthropoda</taxon>
        <taxon>Hexapoda</taxon>
        <taxon>Insecta</taxon>
        <taxon>Pterygota</taxon>
        <taxon>Neoptera</taxon>
        <taxon>Endopterygota</taxon>
        <taxon>Diptera</taxon>
        <taxon>Brachycera</taxon>
        <taxon>Muscomorpha</taxon>
        <taxon>Ephydroidea</taxon>
        <taxon>Drosophilidae</taxon>
        <taxon>Drosophila</taxon>
    </lineage>
</organism>
<dbReference type="GO" id="GO:0005739">
    <property type="term" value="C:mitochondrion"/>
    <property type="evidence" value="ECO:0007669"/>
    <property type="project" value="TreeGrafter"/>
</dbReference>
<dbReference type="OMA" id="YWHQFDA"/>
<dbReference type="Pfam" id="PF02223">
    <property type="entry name" value="Thymidylate_kin"/>
    <property type="match status" value="1"/>
</dbReference>
<dbReference type="EMBL" id="CP012524">
    <property type="protein sequence ID" value="ALC42150.1"/>
    <property type="molecule type" value="Genomic_DNA"/>
</dbReference>
<dbReference type="PANTHER" id="PTHR10344:SF1">
    <property type="entry name" value="THYMIDYLATE KINASE"/>
    <property type="match status" value="1"/>
</dbReference>
<evidence type="ECO:0000256" key="7">
    <source>
        <dbReference type="ARBA" id="ARBA00022741"/>
    </source>
</evidence>
<keyword evidence="9" id="KW-0067">ATP-binding</keyword>
<sequence length="215" mass="24456">MSEQKRGLFIVFEGCDRVGKTTQSRLLCEGLQQKGVDVKRINFPDRTTSIGQVINSYLTSQVEHSHQVIHLLFSANRWERIEDIKQELLNGKTLICDRYAYSGAAYSVAKGLDLKWCCAPDLGLLQPDAVIYMKAKPEALTARGNYGDERFDNVEFQRKVSDVFDGFMAEQRDKDSCYWHEIDASQSKEALQQQIAKIVESLQLKISTKPLVELC</sequence>
<evidence type="ECO:0000256" key="3">
    <source>
        <dbReference type="ARBA" id="ARBA00012980"/>
    </source>
</evidence>
<dbReference type="PANTHER" id="PTHR10344">
    <property type="entry name" value="THYMIDYLATE KINASE"/>
    <property type="match status" value="1"/>
</dbReference>
<keyword evidence="8" id="KW-0418">Kinase</keyword>
<dbReference type="GO" id="GO:0004550">
    <property type="term" value="F:nucleoside diphosphate kinase activity"/>
    <property type="evidence" value="ECO:0007669"/>
    <property type="project" value="TreeGrafter"/>
</dbReference>
<evidence type="ECO:0000256" key="8">
    <source>
        <dbReference type="ARBA" id="ARBA00022777"/>
    </source>
</evidence>
<dbReference type="Proteomes" id="UP000494163">
    <property type="component" value="Chromosome 2R"/>
</dbReference>
<evidence type="ECO:0000256" key="4">
    <source>
        <dbReference type="ARBA" id="ARBA00017144"/>
    </source>
</evidence>
<dbReference type="EC" id="2.7.4.9" evidence="3"/>
<evidence type="ECO:0000256" key="5">
    <source>
        <dbReference type="ARBA" id="ARBA00022679"/>
    </source>
</evidence>
<dbReference type="InterPro" id="IPR018095">
    <property type="entry name" value="Thymidylate_kin_CS"/>
</dbReference>
<evidence type="ECO:0000256" key="2">
    <source>
        <dbReference type="ARBA" id="ARBA00009776"/>
    </source>
</evidence>
<reference evidence="11 12" key="1">
    <citation type="submission" date="2015-08" db="EMBL/GenBank/DDBJ databases">
        <title>Ancestral chromatin configuration constrains chromatin evolution on differentiating sex chromosomes in Drosophila.</title>
        <authorList>
            <person name="Zhou Q."/>
            <person name="Bachtrog D."/>
        </authorList>
    </citation>
    <scope>NUCLEOTIDE SEQUENCE [LARGE SCALE GENOMIC DNA]</scope>
    <source>
        <tissue evidence="11">Whole larvae</tissue>
    </source>
</reference>
<protein>
    <recommendedName>
        <fullName evidence="4">Thymidylate kinase</fullName>
        <ecNumber evidence="3">2.7.4.9</ecNumber>
    </recommendedName>
</protein>
<evidence type="ECO:0000313" key="12">
    <source>
        <dbReference type="Proteomes" id="UP000494163"/>
    </source>
</evidence>
<dbReference type="InterPro" id="IPR018094">
    <property type="entry name" value="Thymidylate_kinase"/>
</dbReference>
<evidence type="ECO:0000256" key="6">
    <source>
        <dbReference type="ARBA" id="ARBA00022727"/>
    </source>
</evidence>
<dbReference type="SUPFAM" id="SSF52540">
    <property type="entry name" value="P-loop containing nucleoside triphosphate hydrolases"/>
    <property type="match status" value="1"/>
</dbReference>
<gene>
    <name evidence="11" type="ORF">Dbus_chr2Rg1729</name>
</gene>
<accession>A0A0M4EVZ6</accession>
<keyword evidence="12" id="KW-1185">Reference proteome</keyword>
<dbReference type="GO" id="GO:0004798">
    <property type="term" value="F:dTMP kinase activity"/>
    <property type="evidence" value="ECO:0007669"/>
    <property type="project" value="UniProtKB-EC"/>
</dbReference>
<keyword evidence="6" id="KW-0545">Nucleotide biosynthesis</keyword>
<dbReference type="GO" id="GO:0006227">
    <property type="term" value="P:dUDP biosynthetic process"/>
    <property type="evidence" value="ECO:0007669"/>
    <property type="project" value="TreeGrafter"/>
</dbReference>
<evidence type="ECO:0000259" key="10">
    <source>
        <dbReference type="Pfam" id="PF02223"/>
    </source>
</evidence>
<feature type="domain" description="Thymidylate kinase-like" evidence="10">
    <location>
        <begin position="12"/>
        <end position="195"/>
    </location>
</feature>
<dbReference type="PROSITE" id="PS01331">
    <property type="entry name" value="THYMIDYLATE_KINASE"/>
    <property type="match status" value="1"/>
</dbReference>
<dbReference type="GO" id="GO:0005634">
    <property type="term" value="C:nucleus"/>
    <property type="evidence" value="ECO:0007669"/>
    <property type="project" value="TreeGrafter"/>
</dbReference>
<evidence type="ECO:0000313" key="11">
    <source>
        <dbReference type="EMBL" id="ALC42150.1"/>
    </source>
</evidence>
<dbReference type="HAMAP" id="MF_00165">
    <property type="entry name" value="Thymidylate_kinase"/>
    <property type="match status" value="1"/>
</dbReference>
<proteinExistence type="inferred from homology"/>
<dbReference type="SMR" id="A0A0M4EVZ6"/>
<keyword evidence="5" id="KW-0808">Transferase</keyword>
<dbReference type="GO" id="GO:0006233">
    <property type="term" value="P:dTDP biosynthetic process"/>
    <property type="evidence" value="ECO:0007669"/>
    <property type="project" value="InterPro"/>
</dbReference>
<dbReference type="FunFam" id="3.40.50.300:FF:000679">
    <property type="entry name" value="Thymidylate kinase"/>
    <property type="match status" value="1"/>
</dbReference>
<evidence type="ECO:0000256" key="9">
    <source>
        <dbReference type="ARBA" id="ARBA00022840"/>
    </source>
</evidence>
<dbReference type="Gene3D" id="3.40.50.300">
    <property type="entry name" value="P-loop containing nucleotide triphosphate hydrolases"/>
    <property type="match status" value="1"/>
</dbReference>
<dbReference type="STRING" id="30019.A0A0M4EVZ6"/>
<dbReference type="GO" id="GO:0006235">
    <property type="term" value="P:dTTP biosynthetic process"/>
    <property type="evidence" value="ECO:0007669"/>
    <property type="project" value="TreeGrafter"/>
</dbReference>
<dbReference type="AlphaFoldDB" id="A0A0M4EVZ6"/>
<dbReference type="InterPro" id="IPR027417">
    <property type="entry name" value="P-loop_NTPase"/>
</dbReference>
<dbReference type="InterPro" id="IPR039430">
    <property type="entry name" value="Thymidylate_kin-like_dom"/>
</dbReference>
<dbReference type="OrthoDB" id="425602at2759"/>
<dbReference type="GO" id="GO:0005829">
    <property type="term" value="C:cytosol"/>
    <property type="evidence" value="ECO:0007669"/>
    <property type="project" value="TreeGrafter"/>
</dbReference>
<keyword evidence="7" id="KW-0547">Nucleotide-binding</keyword>
<comment type="similarity">
    <text evidence="2">Belongs to the thymidylate kinase family.</text>
</comment>
<dbReference type="CDD" id="cd01672">
    <property type="entry name" value="TMPK"/>
    <property type="match status" value="1"/>
</dbReference>
<evidence type="ECO:0000256" key="1">
    <source>
        <dbReference type="ARBA" id="ARBA00004992"/>
    </source>
</evidence>
<dbReference type="GO" id="GO:0005524">
    <property type="term" value="F:ATP binding"/>
    <property type="evidence" value="ECO:0007669"/>
    <property type="project" value="UniProtKB-KW"/>
</dbReference>
<comment type="pathway">
    <text evidence="1">Pyrimidine metabolism; dTTP biosynthesis.</text>
</comment>